<dbReference type="AlphaFoldDB" id="A0A392RFX8"/>
<proteinExistence type="predicted"/>
<evidence type="ECO:0000313" key="2">
    <source>
        <dbReference type="Proteomes" id="UP000265520"/>
    </source>
</evidence>
<feature type="non-terminal residue" evidence="1">
    <location>
        <position position="54"/>
    </location>
</feature>
<protein>
    <submittedName>
        <fullName evidence="1">Uncharacterized protein</fullName>
    </submittedName>
</protein>
<dbReference type="EMBL" id="LXQA010214201">
    <property type="protein sequence ID" value="MCI34495.1"/>
    <property type="molecule type" value="Genomic_DNA"/>
</dbReference>
<keyword evidence="2" id="KW-1185">Reference proteome</keyword>
<comment type="caution">
    <text evidence="1">The sequence shown here is derived from an EMBL/GenBank/DDBJ whole genome shotgun (WGS) entry which is preliminary data.</text>
</comment>
<sequence length="54" mass="5496">MEEKTRLLCDDQLSGGLPSLSEAGVDEFVSGLLVFPAESSADQVGLSGPGSIGE</sequence>
<evidence type="ECO:0000313" key="1">
    <source>
        <dbReference type="EMBL" id="MCI34495.1"/>
    </source>
</evidence>
<accession>A0A392RFX8</accession>
<reference evidence="1 2" key="1">
    <citation type="journal article" date="2018" name="Front. Plant Sci.">
        <title>Red Clover (Trifolium pratense) and Zigzag Clover (T. medium) - A Picture of Genomic Similarities and Differences.</title>
        <authorList>
            <person name="Dluhosova J."/>
            <person name="Istvanek J."/>
            <person name="Nedelnik J."/>
            <person name="Repkova J."/>
        </authorList>
    </citation>
    <scope>NUCLEOTIDE SEQUENCE [LARGE SCALE GENOMIC DNA]</scope>
    <source>
        <strain evidence="2">cv. 10/8</strain>
        <tissue evidence="1">Leaf</tissue>
    </source>
</reference>
<name>A0A392RFX8_9FABA</name>
<organism evidence="1 2">
    <name type="scientific">Trifolium medium</name>
    <dbReference type="NCBI Taxonomy" id="97028"/>
    <lineage>
        <taxon>Eukaryota</taxon>
        <taxon>Viridiplantae</taxon>
        <taxon>Streptophyta</taxon>
        <taxon>Embryophyta</taxon>
        <taxon>Tracheophyta</taxon>
        <taxon>Spermatophyta</taxon>
        <taxon>Magnoliopsida</taxon>
        <taxon>eudicotyledons</taxon>
        <taxon>Gunneridae</taxon>
        <taxon>Pentapetalae</taxon>
        <taxon>rosids</taxon>
        <taxon>fabids</taxon>
        <taxon>Fabales</taxon>
        <taxon>Fabaceae</taxon>
        <taxon>Papilionoideae</taxon>
        <taxon>50 kb inversion clade</taxon>
        <taxon>NPAAA clade</taxon>
        <taxon>Hologalegina</taxon>
        <taxon>IRL clade</taxon>
        <taxon>Trifolieae</taxon>
        <taxon>Trifolium</taxon>
    </lineage>
</organism>
<dbReference type="Proteomes" id="UP000265520">
    <property type="component" value="Unassembled WGS sequence"/>
</dbReference>